<keyword evidence="7" id="KW-0547">Nucleotide-binding</keyword>
<dbReference type="AlphaFoldDB" id="A0A177AWR2"/>
<evidence type="ECO:0000256" key="3">
    <source>
        <dbReference type="ARBA" id="ARBA00013166"/>
    </source>
</evidence>
<dbReference type="HAMAP" id="MF_00252">
    <property type="entry name" value="Lys_tRNA_synth_class2"/>
    <property type="match status" value="1"/>
</dbReference>
<dbReference type="PANTHER" id="PTHR42918">
    <property type="entry name" value="LYSYL-TRNA SYNTHETASE"/>
    <property type="match status" value="1"/>
</dbReference>
<dbReference type="GO" id="GO:0005524">
    <property type="term" value="F:ATP binding"/>
    <property type="evidence" value="ECO:0007669"/>
    <property type="project" value="UniProtKB-KW"/>
</dbReference>
<dbReference type="GO" id="GO:0000049">
    <property type="term" value="F:tRNA binding"/>
    <property type="evidence" value="ECO:0007669"/>
    <property type="project" value="TreeGrafter"/>
</dbReference>
<evidence type="ECO:0000256" key="9">
    <source>
        <dbReference type="ARBA" id="ARBA00022917"/>
    </source>
</evidence>
<evidence type="ECO:0000313" key="16">
    <source>
        <dbReference type="Proteomes" id="UP000078046"/>
    </source>
</evidence>
<dbReference type="OrthoDB" id="21243at2759"/>
<dbReference type="NCBIfam" id="TIGR00499">
    <property type="entry name" value="lysS_bact"/>
    <property type="match status" value="1"/>
</dbReference>
<evidence type="ECO:0000256" key="5">
    <source>
        <dbReference type="ARBA" id="ARBA00022490"/>
    </source>
</evidence>
<keyword evidence="6" id="KW-0436">Ligase</keyword>
<evidence type="ECO:0000256" key="10">
    <source>
        <dbReference type="ARBA" id="ARBA00023146"/>
    </source>
</evidence>
<dbReference type="FunFam" id="2.40.50.140:FF:000050">
    <property type="entry name" value="Lysine--tRNA ligase"/>
    <property type="match status" value="1"/>
</dbReference>
<dbReference type="CDD" id="cd00775">
    <property type="entry name" value="LysRS_core"/>
    <property type="match status" value="1"/>
</dbReference>
<sequence>MIISLVSKRLINLIKISKRFKTTKVIPNIKKNMTSQNETYDKENAAYYQLRKNSVQEMKKTNDPNPYVYKFHITISIPQLLDEHSDKFTNGQWNLDVVHAVSGRIMAKRNASNKLCFYDVHSDGRKIQIVSSMDNFDGSEKEFIKINEICKRGDIVGINGNPGKTKKGEFSLKVKSQTLLTPCLHQIPTLHFGLKNKEEIFRKRYVDTIINEVSRNRFIMRSKVIGYLRNFMEDLGFLEVETPILNAIAGGATAKPFITHHNDLNINFYMRVSPELYHKKLIIGGFNRVFEIGKLFRNESIDLTHNPEFTSCEFYMAYADYNDTLKITEDLLTGMVKTLTGGYVVTYQPEGAKPMIIDFTPPFKKVDMLEELENKLSISFNRTNMDSNETVEMLKDVCIKHNIICKPPHTVSRLIDKLVGEFIEIECINPTFIMHHPEIMSPLAKSHRNIPGITERFELFMGGYEVCNAYTELNDPAVQRERFMQQAKDKNCGDEEAMAIDETFITALEYGLPPTSGWGMGLDRLTMFLTNSSNIKQVLFFPTLKPENLPNGNIESLKNIVL</sequence>
<accession>A0A177AWR2</accession>
<protein>
    <recommendedName>
        <fullName evidence="4 13">Lysine--tRNA ligase</fullName>
        <ecNumber evidence="3 13">6.1.1.6</ecNumber>
    </recommendedName>
    <alternativeName>
        <fullName evidence="11 13">Lysyl-tRNA synthetase</fullName>
    </alternativeName>
</protein>
<dbReference type="InterPro" id="IPR018149">
    <property type="entry name" value="Lys-tRNA-synth_II_C"/>
</dbReference>
<organism evidence="15 16">
    <name type="scientific">Intoshia linei</name>
    <dbReference type="NCBI Taxonomy" id="1819745"/>
    <lineage>
        <taxon>Eukaryota</taxon>
        <taxon>Metazoa</taxon>
        <taxon>Spiralia</taxon>
        <taxon>Lophotrochozoa</taxon>
        <taxon>Mesozoa</taxon>
        <taxon>Orthonectida</taxon>
        <taxon>Rhopaluridae</taxon>
        <taxon>Intoshia</taxon>
    </lineage>
</organism>
<dbReference type="InterPro" id="IPR044136">
    <property type="entry name" value="Lys-tRNA-ligase_II_N"/>
</dbReference>
<dbReference type="GO" id="GO:0005829">
    <property type="term" value="C:cytosol"/>
    <property type="evidence" value="ECO:0007669"/>
    <property type="project" value="TreeGrafter"/>
</dbReference>
<dbReference type="GO" id="GO:0006430">
    <property type="term" value="P:lysyl-tRNA aminoacylation"/>
    <property type="evidence" value="ECO:0007669"/>
    <property type="project" value="InterPro"/>
</dbReference>
<dbReference type="NCBIfam" id="NF001756">
    <property type="entry name" value="PRK00484.1"/>
    <property type="match status" value="1"/>
</dbReference>
<keyword evidence="8" id="KW-0067">ATP-binding</keyword>
<dbReference type="Gene3D" id="3.30.930.10">
    <property type="entry name" value="Bira Bifunctional Protein, Domain 2"/>
    <property type="match status" value="1"/>
</dbReference>
<evidence type="ECO:0000259" key="14">
    <source>
        <dbReference type="PROSITE" id="PS50862"/>
    </source>
</evidence>
<evidence type="ECO:0000256" key="12">
    <source>
        <dbReference type="ARBA" id="ARBA00048573"/>
    </source>
</evidence>
<dbReference type="InterPro" id="IPR034762">
    <property type="entry name" value="Lys-tRNA-ligase_II_bac/euk"/>
</dbReference>
<dbReference type="EMBL" id="LWCA01000936">
    <property type="protein sequence ID" value="OAF66426.1"/>
    <property type="molecule type" value="Genomic_DNA"/>
</dbReference>
<comment type="similarity">
    <text evidence="2">Belongs to the class-II aminoacyl-tRNA synthetase family.</text>
</comment>
<evidence type="ECO:0000256" key="13">
    <source>
        <dbReference type="RuleBase" id="RU003748"/>
    </source>
</evidence>
<dbReference type="SUPFAM" id="SSF50249">
    <property type="entry name" value="Nucleic acid-binding proteins"/>
    <property type="match status" value="1"/>
</dbReference>
<comment type="caution">
    <text evidence="15">The sequence shown here is derived from an EMBL/GenBank/DDBJ whole genome shotgun (WGS) entry which is preliminary data.</text>
</comment>
<reference evidence="15 16" key="1">
    <citation type="submission" date="2016-04" db="EMBL/GenBank/DDBJ databases">
        <title>The genome of Intoshia linei affirms orthonectids as highly simplified spiralians.</title>
        <authorList>
            <person name="Mikhailov K.V."/>
            <person name="Slusarev G.S."/>
            <person name="Nikitin M.A."/>
            <person name="Logacheva M.D."/>
            <person name="Penin A."/>
            <person name="Aleoshin V."/>
            <person name="Panchin Y.V."/>
        </authorList>
    </citation>
    <scope>NUCLEOTIDE SEQUENCE [LARGE SCALE GENOMIC DNA]</scope>
    <source>
        <strain evidence="15">Intl2013</strain>
        <tissue evidence="15">Whole animal</tissue>
    </source>
</reference>
<dbReference type="PIRSF" id="PIRSF039101">
    <property type="entry name" value="LysRS2"/>
    <property type="match status" value="1"/>
</dbReference>
<dbReference type="PRINTS" id="PR00982">
    <property type="entry name" value="TRNASYNTHLYS"/>
</dbReference>
<dbReference type="GO" id="GO:0005739">
    <property type="term" value="C:mitochondrion"/>
    <property type="evidence" value="ECO:0007669"/>
    <property type="project" value="TreeGrafter"/>
</dbReference>
<dbReference type="Pfam" id="PF00152">
    <property type="entry name" value="tRNA-synt_2"/>
    <property type="match status" value="1"/>
</dbReference>
<evidence type="ECO:0000256" key="7">
    <source>
        <dbReference type="ARBA" id="ARBA00022741"/>
    </source>
</evidence>
<evidence type="ECO:0000256" key="8">
    <source>
        <dbReference type="ARBA" id="ARBA00022840"/>
    </source>
</evidence>
<dbReference type="EC" id="6.1.1.6" evidence="3 13"/>
<feature type="domain" description="Aminoacyl-transfer RNA synthetases class-II family profile" evidence="14">
    <location>
        <begin position="218"/>
        <end position="546"/>
    </location>
</feature>
<evidence type="ECO:0000256" key="6">
    <source>
        <dbReference type="ARBA" id="ARBA00022598"/>
    </source>
</evidence>
<evidence type="ECO:0000256" key="1">
    <source>
        <dbReference type="ARBA" id="ARBA00004496"/>
    </source>
</evidence>
<evidence type="ECO:0000256" key="4">
    <source>
        <dbReference type="ARBA" id="ARBA00015745"/>
    </source>
</evidence>
<keyword evidence="9" id="KW-0648">Protein biosynthesis</keyword>
<dbReference type="GO" id="GO:0004824">
    <property type="term" value="F:lysine-tRNA ligase activity"/>
    <property type="evidence" value="ECO:0007669"/>
    <property type="project" value="UniProtKB-EC"/>
</dbReference>
<dbReference type="SUPFAM" id="SSF55681">
    <property type="entry name" value="Class II aaRS and biotin synthetases"/>
    <property type="match status" value="1"/>
</dbReference>
<name>A0A177AWR2_9BILA</name>
<comment type="subcellular location">
    <subcellularLocation>
        <location evidence="1">Cytoplasm</location>
    </subcellularLocation>
</comment>
<dbReference type="PROSITE" id="PS50862">
    <property type="entry name" value="AA_TRNA_LIGASE_II"/>
    <property type="match status" value="1"/>
</dbReference>
<dbReference type="InterPro" id="IPR002313">
    <property type="entry name" value="Lys-tRNA-ligase_II"/>
</dbReference>
<dbReference type="Proteomes" id="UP000078046">
    <property type="component" value="Unassembled WGS sequence"/>
</dbReference>
<keyword evidence="16" id="KW-1185">Reference proteome</keyword>
<comment type="catalytic activity">
    <reaction evidence="12 13">
        <text>tRNA(Lys) + L-lysine + ATP = L-lysyl-tRNA(Lys) + AMP + diphosphate</text>
        <dbReference type="Rhea" id="RHEA:20792"/>
        <dbReference type="Rhea" id="RHEA-COMP:9696"/>
        <dbReference type="Rhea" id="RHEA-COMP:9697"/>
        <dbReference type="ChEBI" id="CHEBI:30616"/>
        <dbReference type="ChEBI" id="CHEBI:32551"/>
        <dbReference type="ChEBI" id="CHEBI:33019"/>
        <dbReference type="ChEBI" id="CHEBI:78442"/>
        <dbReference type="ChEBI" id="CHEBI:78529"/>
        <dbReference type="ChEBI" id="CHEBI:456215"/>
        <dbReference type="EC" id="6.1.1.6"/>
    </reaction>
</comment>
<keyword evidence="10" id="KW-0030">Aminoacyl-tRNA synthetase</keyword>
<dbReference type="InterPro" id="IPR004365">
    <property type="entry name" value="NA-bd_OB_tRNA"/>
</dbReference>
<dbReference type="GO" id="GO:0017101">
    <property type="term" value="C:aminoacyl-tRNA synthetase multienzyme complex"/>
    <property type="evidence" value="ECO:0007669"/>
    <property type="project" value="TreeGrafter"/>
</dbReference>
<dbReference type="InterPro" id="IPR012340">
    <property type="entry name" value="NA-bd_OB-fold"/>
</dbReference>
<proteinExistence type="inferred from homology"/>
<dbReference type="Pfam" id="PF01336">
    <property type="entry name" value="tRNA_anti-codon"/>
    <property type="match status" value="1"/>
</dbReference>
<keyword evidence="5" id="KW-0963">Cytoplasm</keyword>
<dbReference type="InterPro" id="IPR045864">
    <property type="entry name" value="aa-tRNA-synth_II/BPL/LPL"/>
</dbReference>
<dbReference type="PANTHER" id="PTHR42918:SF9">
    <property type="entry name" value="LYSINE--TRNA LIGASE"/>
    <property type="match status" value="1"/>
</dbReference>
<dbReference type="InterPro" id="IPR004364">
    <property type="entry name" value="Aa-tRNA-synt_II"/>
</dbReference>
<dbReference type="FunFam" id="3.30.930.10:FF:000238">
    <property type="entry name" value="Lysine--tRNA ligase"/>
    <property type="match status" value="1"/>
</dbReference>
<dbReference type="CDD" id="cd04322">
    <property type="entry name" value="LysRS_N"/>
    <property type="match status" value="1"/>
</dbReference>
<dbReference type="InterPro" id="IPR006195">
    <property type="entry name" value="aa-tRNA-synth_II"/>
</dbReference>
<evidence type="ECO:0000256" key="2">
    <source>
        <dbReference type="ARBA" id="ARBA00008226"/>
    </source>
</evidence>
<dbReference type="Gene3D" id="2.40.50.140">
    <property type="entry name" value="Nucleic acid-binding proteins"/>
    <property type="match status" value="1"/>
</dbReference>
<evidence type="ECO:0000313" key="15">
    <source>
        <dbReference type="EMBL" id="OAF66426.1"/>
    </source>
</evidence>
<gene>
    <name evidence="15" type="ORF">A3Q56_05851</name>
</gene>
<evidence type="ECO:0000256" key="11">
    <source>
        <dbReference type="ARBA" id="ARBA00030563"/>
    </source>
</evidence>